<dbReference type="GO" id="GO:0004806">
    <property type="term" value="F:triacylglycerol lipase activity"/>
    <property type="evidence" value="ECO:0007669"/>
    <property type="project" value="TreeGrafter"/>
</dbReference>
<feature type="domain" description="AB hydrolase-1" evidence="1">
    <location>
        <begin position="24"/>
        <end position="277"/>
    </location>
</feature>
<dbReference type="SUPFAM" id="SSF53474">
    <property type="entry name" value="alpha/beta-Hydrolases"/>
    <property type="match status" value="1"/>
</dbReference>
<dbReference type="InterPro" id="IPR029058">
    <property type="entry name" value="AB_hydrolase_fold"/>
</dbReference>
<organism evidence="2 3">
    <name type="scientific">Roseiarcus fermentans</name>
    <dbReference type="NCBI Taxonomy" id="1473586"/>
    <lineage>
        <taxon>Bacteria</taxon>
        <taxon>Pseudomonadati</taxon>
        <taxon>Pseudomonadota</taxon>
        <taxon>Alphaproteobacteria</taxon>
        <taxon>Hyphomicrobiales</taxon>
        <taxon>Roseiarcaceae</taxon>
        <taxon>Roseiarcus</taxon>
    </lineage>
</organism>
<dbReference type="PANTHER" id="PTHR43433">
    <property type="entry name" value="HYDROLASE, ALPHA/BETA FOLD FAMILY PROTEIN"/>
    <property type="match status" value="1"/>
</dbReference>
<evidence type="ECO:0000313" key="3">
    <source>
        <dbReference type="Proteomes" id="UP000253529"/>
    </source>
</evidence>
<evidence type="ECO:0000313" key="2">
    <source>
        <dbReference type="EMBL" id="RBP04646.1"/>
    </source>
</evidence>
<gene>
    <name evidence="2" type="ORF">DFR50_13830</name>
</gene>
<comment type="caution">
    <text evidence="2">The sequence shown here is derived from an EMBL/GenBank/DDBJ whole genome shotgun (WGS) entry which is preliminary data.</text>
</comment>
<reference evidence="2 3" key="1">
    <citation type="submission" date="2018-06" db="EMBL/GenBank/DDBJ databases">
        <title>Genomic Encyclopedia of Type Strains, Phase IV (KMG-IV): sequencing the most valuable type-strain genomes for metagenomic binning, comparative biology and taxonomic classification.</title>
        <authorList>
            <person name="Goeker M."/>
        </authorList>
    </citation>
    <scope>NUCLEOTIDE SEQUENCE [LARGE SCALE GENOMIC DNA]</scope>
    <source>
        <strain evidence="2 3">DSM 24875</strain>
    </source>
</reference>
<dbReference type="GO" id="GO:0046503">
    <property type="term" value="P:glycerolipid catabolic process"/>
    <property type="evidence" value="ECO:0007669"/>
    <property type="project" value="TreeGrafter"/>
</dbReference>
<dbReference type="InterPro" id="IPR000073">
    <property type="entry name" value="AB_hydrolase_1"/>
</dbReference>
<dbReference type="Pfam" id="PF00561">
    <property type="entry name" value="Abhydrolase_1"/>
    <property type="match status" value="1"/>
</dbReference>
<name>A0A366ERT0_9HYPH</name>
<dbReference type="Gene3D" id="3.40.50.1820">
    <property type="entry name" value="alpha/beta hydrolase"/>
    <property type="match status" value="1"/>
</dbReference>
<dbReference type="EMBL" id="QNRK01000038">
    <property type="protein sequence ID" value="RBP04646.1"/>
    <property type="molecule type" value="Genomic_DNA"/>
</dbReference>
<keyword evidence="3" id="KW-1185">Reference proteome</keyword>
<evidence type="ECO:0000259" key="1">
    <source>
        <dbReference type="Pfam" id="PF00561"/>
    </source>
</evidence>
<dbReference type="PANTHER" id="PTHR43433:SF5">
    <property type="entry name" value="AB HYDROLASE-1 DOMAIN-CONTAINING PROTEIN"/>
    <property type="match status" value="1"/>
</dbReference>
<dbReference type="AlphaFoldDB" id="A0A366ERT0"/>
<protein>
    <submittedName>
        <fullName evidence="2">Pimeloyl-ACP methyl ester carboxylesterase</fullName>
    </submittedName>
</protein>
<accession>A0A366ERT0</accession>
<sequence>MVTVTRVNRIEVAWESFGDASDEAILLISGLGTQMIRWTTPFCELLAARGYRVVRFDNRDTGGSTHFSASPAPDFAALTAALTAGRRPETPYTLGDMAADAIGLLDALGIAQAHVAGRSMGGMIAQVLAYDHRDRVLSLTSIMSSAGNPGSPQASPDVMALMTRPAPDPAVDPEGFLAARLAFARRIAGTGYRFDEGAHRALLREEARRGHDPGGAARQLAAMAAAGDRRGRLATITAPTLVIHGRCDPLIPFACGQDTAAAVPGATFMPIEGMGHDLPAELEETVAEAICGVARSGRPPVAGKPR</sequence>
<dbReference type="Proteomes" id="UP000253529">
    <property type="component" value="Unassembled WGS sequence"/>
</dbReference>
<dbReference type="InterPro" id="IPR050471">
    <property type="entry name" value="AB_hydrolase"/>
</dbReference>
<proteinExistence type="predicted"/>